<evidence type="ECO:0000313" key="2">
    <source>
        <dbReference type="Proteomes" id="UP001179501"/>
    </source>
</evidence>
<gene>
    <name evidence="1" type="ORF">NY151_08310</name>
</gene>
<sequence>MKKSNSFLFFAFLLTVLVSNKLEGQNIQIRSDKAMKSDTIAKKILDRTTYRIFYSYDHQKDPQDAKSRVRSLTLLQIGNKYNRFMDYFKYRMDSVNDVSVKKKLPVVQLMPMLTNIGRQIKFRPSVIQNRVERKCITQQNIVLSEIYQYEEATPKIQWEMLKGDTIISGYKCKKAKATFRGRKYIAWYSQDVEMPFGPYKFGGLPGLIFCLYDVEKHYIFTLNGLEKIKYYDPIYLWTRKVIKTTREDAQKIHKNFCADPVKALLNSGKDINIPKETQATVQPLPYNPIERE</sequence>
<organism evidence="1 2">
    <name type="scientific">Porphyromonas gingivalis</name>
    <name type="common">Bacteroides gingivalis</name>
    <dbReference type="NCBI Taxonomy" id="837"/>
    <lineage>
        <taxon>Bacteria</taxon>
        <taxon>Pseudomonadati</taxon>
        <taxon>Bacteroidota</taxon>
        <taxon>Bacteroidia</taxon>
        <taxon>Bacteroidales</taxon>
        <taxon>Porphyromonadaceae</taxon>
        <taxon>Porphyromonas</taxon>
    </lineage>
</organism>
<dbReference type="GeneID" id="94549254"/>
<proteinExistence type="predicted"/>
<dbReference type="RefSeq" id="WP_023847681.1">
    <property type="nucleotide sequence ID" value="NZ_CP116614.1"/>
</dbReference>
<dbReference type="Proteomes" id="UP001179501">
    <property type="component" value="Chromosome"/>
</dbReference>
<dbReference type="AlphaFoldDB" id="A0AAE9X9N2"/>
<dbReference type="EMBL" id="CP116614">
    <property type="protein sequence ID" value="WCG02654.1"/>
    <property type="molecule type" value="Genomic_DNA"/>
</dbReference>
<name>A0AAE9X9N2_PORGN</name>
<dbReference type="NCBIfam" id="TIGR01200">
    <property type="entry name" value="GLPGLI"/>
    <property type="match status" value="1"/>
</dbReference>
<protein>
    <submittedName>
        <fullName evidence="1">GLPGLI family protein</fullName>
    </submittedName>
</protein>
<reference evidence="1" key="1">
    <citation type="submission" date="2023-01" db="EMBL/GenBank/DDBJ databases">
        <title>Phages are important unrecognized players in the ecology of the oral pathogen Porphyromonas gingivalis.</title>
        <authorList>
            <person name="Matrishin C.B."/>
            <person name="Kauffman K.M."/>
        </authorList>
    </citation>
    <scope>NUCLEOTIDE SEQUENCE</scope>
    <source>
        <strain evidence="1">ATCC 49417</strain>
    </source>
</reference>
<dbReference type="InterPro" id="IPR005901">
    <property type="entry name" value="GLPGLI"/>
</dbReference>
<evidence type="ECO:0000313" key="1">
    <source>
        <dbReference type="EMBL" id="WCG02654.1"/>
    </source>
</evidence>
<accession>A0AAE9X9N2</accession>